<protein>
    <submittedName>
        <fullName evidence="2">Uncharacterized protein</fullName>
    </submittedName>
</protein>
<feature type="transmembrane region" description="Helical" evidence="1">
    <location>
        <begin position="74"/>
        <end position="99"/>
    </location>
</feature>
<comment type="caution">
    <text evidence="2">The sequence shown here is derived from an EMBL/GenBank/DDBJ whole genome shotgun (WGS) entry which is preliminary data.</text>
</comment>
<dbReference type="EMBL" id="CAIIXF020000012">
    <property type="protein sequence ID" value="CAH1801445.1"/>
    <property type="molecule type" value="Genomic_DNA"/>
</dbReference>
<dbReference type="Proteomes" id="UP000749559">
    <property type="component" value="Unassembled WGS sequence"/>
</dbReference>
<gene>
    <name evidence="2" type="ORF">OFUS_LOCUS25234</name>
</gene>
<keyword evidence="1" id="KW-1133">Transmembrane helix</keyword>
<keyword evidence="1" id="KW-0472">Membrane</keyword>
<accession>A0A8S4QBN2</accession>
<sequence length="196" mass="21790">MSDEGAPDNNIHENNSLMETQYDSDDYAVIQDIVIHQQTSEENIYSYVTCDDVQNNYKRTKQNMFMKKVKNIKFIIPMITFIVVFMTVAGVATLLYMVLKVPAASTNATNGGQVTSPTDMNNTVTESTIIALIDFKHTTQNTEILKATTSENQLETTVITEVATTDGSTQTARPVQGTKTFLCKTHPHVLPKLCSK</sequence>
<evidence type="ECO:0000313" key="3">
    <source>
        <dbReference type="Proteomes" id="UP000749559"/>
    </source>
</evidence>
<organism evidence="2 3">
    <name type="scientific">Owenia fusiformis</name>
    <name type="common">Polychaete worm</name>
    <dbReference type="NCBI Taxonomy" id="6347"/>
    <lineage>
        <taxon>Eukaryota</taxon>
        <taxon>Metazoa</taxon>
        <taxon>Spiralia</taxon>
        <taxon>Lophotrochozoa</taxon>
        <taxon>Annelida</taxon>
        <taxon>Polychaeta</taxon>
        <taxon>Sedentaria</taxon>
        <taxon>Canalipalpata</taxon>
        <taxon>Sabellida</taxon>
        <taxon>Oweniida</taxon>
        <taxon>Oweniidae</taxon>
        <taxon>Owenia</taxon>
    </lineage>
</organism>
<evidence type="ECO:0000256" key="1">
    <source>
        <dbReference type="SAM" id="Phobius"/>
    </source>
</evidence>
<reference evidence="2" key="1">
    <citation type="submission" date="2022-03" db="EMBL/GenBank/DDBJ databases">
        <authorList>
            <person name="Martin C."/>
        </authorList>
    </citation>
    <scope>NUCLEOTIDE SEQUENCE</scope>
</reference>
<dbReference type="AlphaFoldDB" id="A0A8S4QBN2"/>
<proteinExistence type="predicted"/>
<name>A0A8S4QBN2_OWEFU</name>
<evidence type="ECO:0000313" key="2">
    <source>
        <dbReference type="EMBL" id="CAH1801445.1"/>
    </source>
</evidence>
<keyword evidence="1" id="KW-0812">Transmembrane</keyword>
<keyword evidence="3" id="KW-1185">Reference proteome</keyword>